<proteinExistence type="predicted"/>
<gene>
    <name evidence="1" type="ORF">HLVA_11020</name>
</gene>
<accession>A0AAU9DPZ7</accession>
<protein>
    <submittedName>
        <fullName evidence="1">DUF4911 domain-containing protein</fullName>
    </submittedName>
</protein>
<sequence length="79" mass="9394">MNSLEFYIKTDKKNIDFINKTIEAYEGMGIVRTLDPKNGLIKIITLDYYEDDIRNILNGLYKYDVELEIIDERNWEGEL</sequence>
<reference evidence="1 2" key="1">
    <citation type="submission" date="2022-11" db="EMBL/GenBank/DDBJ databases">
        <title>Haliovirga abyssi gen. nov., sp. nov., a mesophilic fermentative bacterium isolated from the Iheya North hydrothermal field and the proposal of Haliovirgaceae fam. nov.</title>
        <authorList>
            <person name="Miyazaki U."/>
            <person name="Tame A."/>
            <person name="Miyazaki J."/>
            <person name="Takai K."/>
            <person name="Sawayama S."/>
            <person name="Kitajima M."/>
            <person name="Okamoto A."/>
            <person name="Nakagawa S."/>
        </authorList>
    </citation>
    <scope>NUCLEOTIDE SEQUENCE [LARGE SCALE GENOMIC DNA]</scope>
    <source>
        <strain evidence="1 2">IC12</strain>
    </source>
</reference>
<dbReference type="AlphaFoldDB" id="A0AAU9DPZ7"/>
<evidence type="ECO:0000313" key="1">
    <source>
        <dbReference type="EMBL" id="BDU50533.1"/>
    </source>
</evidence>
<name>A0AAU9DPZ7_9FUSO</name>
<dbReference type="EMBL" id="AP027059">
    <property type="protein sequence ID" value="BDU50533.1"/>
    <property type="molecule type" value="Genomic_DNA"/>
</dbReference>
<evidence type="ECO:0000313" key="2">
    <source>
        <dbReference type="Proteomes" id="UP001321582"/>
    </source>
</evidence>
<dbReference type="RefSeq" id="WP_307903399.1">
    <property type="nucleotide sequence ID" value="NZ_AP027059.1"/>
</dbReference>
<dbReference type="Proteomes" id="UP001321582">
    <property type="component" value="Chromosome"/>
</dbReference>
<dbReference type="InterPro" id="IPR032587">
    <property type="entry name" value="DUF4911"/>
</dbReference>
<organism evidence="1 2">
    <name type="scientific">Haliovirga abyssi</name>
    <dbReference type="NCBI Taxonomy" id="2996794"/>
    <lineage>
        <taxon>Bacteria</taxon>
        <taxon>Fusobacteriati</taxon>
        <taxon>Fusobacteriota</taxon>
        <taxon>Fusobacteriia</taxon>
        <taxon>Fusobacteriales</taxon>
        <taxon>Haliovirgaceae</taxon>
        <taxon>Haliovirga</taxon>
    </lineage>
</organism>
<dbReference type="KEGG" id="haby:HLVA_11020"/>
<keyword evidence="2" id="KW-1185">Reference proteome</keyword>
<dbReference type="Pfam" id="PF16256">
    <property type="entry name" value="DUF4911"/>
    <property type="match status" value="1"/>
</dbReference>